<reference evidence="4" key="1">
    <citation type="submission" date="2015-01" db="EMBL/GenBank/DDBJ databases">
        <title>Comparative genome analysis of Bacillus coagulans HM-08, Clostridium butyricum HM-68, Bacillus subtilis HM-66 and Bacillus paralicheniformis BL-09.</title>
        <authorList>
            <person name="Zhang H."/>
        </authorList>
    </citation>
    <scope>NUCLEOTIDE SEQUENCE [LARGE SCALE GENOMIC DNA]</scope>
    <source>
        <strain evidence="4">HM-08</strain>
    </source>
</reference>
<dbReference type="Proteomes" id="UP000032024">
    <property type="component" value="Chromosome"/>
</dbReference>
<sequence length="99" mass="11262">MRFFLKVTDPAFLLILILVAALVSLIGFAFAPAIIPFHFNGYLRPDGFINKWAGFSILPVVMWLIWLLSRKGVSYKASLCILFLFIIHVLLVLYALFSK</sequence>
<keyword evidence="1" id="KW-1133">Transmembrane helix</keyword>
<gene>
    <name evidence="3" type="ORF">SB48_HM08orf02453</name>
</gene>
<feature type="transmembrane region" description="Helical" evidence="1">
    <location>
        <begin position="12"/>
        <end position="37"/>
    </location>
</feature>
<name>A0AAN0WBJ9_HEYCO</name>
<dbReference type="AlphaFoldDB" id="A0AAN0WBJ9"/>
<organism evidence="3 4">
    <name type="scientific">Heyndrickxia coagulans</name>
    <name type="common">Weizmannia coagulans</name>
    <dbReference type="NCBI Taxonomy" id="1398"/>
    <lineage>
        <taxon>Bacteria</taxon>
        <taxon>Bacillati</taxon>
        <taxon>Bacillota</taxon>
        <taxon>Bacilli</taxon>
        <taxon>Bacillales</taxon>
        <taxon>Bacillaceae</taxon>
        <taxon>Heyndrickxia</taxon>
    </lineage>
</organism>
<dbReference type="RefSeq" id="WP_026684041.1">
    <property type="nucleotide sequence ID" value="NZ_CP010525.1"/>
</dbReference>
<evidence type="ECO:0000256" key="1">
    <source>
        <dbReference type="SAM" id="Phobius"/>
    </source>
</evidence>
<feature type="transmembrane region" description="Helical" evidence="1">
    <location>
        <begin position="79"/>
        <end position="97"/>
    </location>
</feature>
<evidence type="ECO:0000313" key="3">
    <source>
        <dbReference type="EMBL" id="AJO22351.1"/>
    </source>
</evidence>
<proteinExistence type="predicted"/>
<keyword evidence="4" id="KW-1185">Reference proteome</keyword>
<dbReference type="Pfam" id="PF07853">
    <property type="entry name" value="DUF1648"/>
    <property type="match status" value="1"/>
</dbReference>
<evidence type="ECO:0000313" key="4">
    <source>
        <dbReference type="Proteomes" id="UP000032024"/>
    </source>
</evidence>
<feature type="transmembrane region" description="Helical" evidence="1">
    <location>
        <begin position="49"/>
        <end position="67"/>
    </location>
</feature>
<keyword evidence="1" id="KW-0472">Membrane</keyword>
<dbReference type="EMBL" id="CP010525">
    <property type="protein sequence ID" value="AJO22351.1"/>
    <property type="molecule type" value="Genomic_DNA"/>
</dbReference>
<dbReference type="InterPro" id="IPR012867">
    <property type="entry name" value="DUF1648"/>
</dbReference>
<evidence type="ECO:0000259" key="2">
    <source>
        <dbReference type="Pfam" id="PF07853"/>
    </source>
</evidence>
<dbReference type="GeneID" id="93259314"/>
<accession>A0AAN0WBJ9</accession>
<protein>
    <recommendedName>
        <fullName evidence="2">DUF1648 domain-containing protein</fullName>
    </recommendedName>
</protein>
<feature type="domain" description="DUF1648" evidence="2">
    <location>
        <begin position="15"/>
        <end position="62"/>
    </location>
</feature>
<keyword evidence="1" id="KW-0812">Transmembrane</keyword>